<dbReference type="PANTHER" id="PTHR43344">
    <property type="entry name" value="PHOSPHOSERINE PHOSPHATASE"/>
    <property type="match status" value="1"/>
</dbReference>
<dbReference type="Gene3D" id="3.40.50.1000">
    <property type="entry name" value="HAD superfamily/HAD-like"/>
    <property type="match status" value="1"/>
</dbReference>
<comment type="caution">
    <text evidence="4">The sequence shown here is derived from an EMBL/GenBank/DDBJ whole genome shotgun (WGS) entry which is preliminary data.</text>
</comment>
<gene>
    <name evidence="4" type="ORF">SAJA_07230</name>
</gene>
<dbReference type="RefSeq" id="WP_123657970.1">
    <property type="nucleotide sequence ID" value="NZ_AYKG01000018.1"/>
</dbReference>
<evidence type="ECO:0000256" key="2">
    <source>
        <dbReference type="ARBA" id="ARBA00022801"/>
    </source>
</evidence>
<dbReference type="InterPro" id="IPR036412">
    <property type="entry name" value="HAD-like_sf"/>
</dbReference>
<dbReference type="CDD" id="cd02612">
    <property type="entry name" value="HAD_PGPPase"/>
    <property type="match status" value="1"/>
</dbReference>
<dbReference type="InterPro" id="IPR023214">
    <property type="entry name" value="HAD_sf"/>
</dbReference>
<dbReference type="Proteomes" id="UP000285310">
    <property type="component" value="Unassembled WGS sequence"/>
</dbReference>
<dbReference type="OrthoDB" id="9784466at2"/>
<evidence type="ECO:0000256" key="1">
    <source>
        <dbReference type="ARBA" id="ARBA00022723"/>
    </source>
</evidence>
<protein>
    <submittedName>
        <fullName evidence="4">Phosphoserine phosphatase</fullName>
    </submittedName>
</protein>
<dbReference type="NCBIfam" id="TIGR01490">
    <property type="entry name" value="HAD-SF-IB-hyp1"/>
    <property type="match status" value="1"/>
</dbReference>
<name>A0A423PTP3_9GAMM</name>
<dbReference type="InterPro" id="IPR050582">
    <property type="entry name" value="HAD-like_SerB"/>
</dbReference>
<evidence type="ECO:0000313" key="5">
    <source>
        <dbReference type="Proteomes" id="UP000285310"/>
    </source>
</evidence>
<keyword evidence="1" id="KW-0479">Metal-binding</keyword>
<dbReference type="InterPro" id="IPR006385">
    <property type="entry name" value="HAD_hydro_SerB1"/>
</dbReference>
<dbReference type="InParanoid" id="A0A423PTP3"/>
<dbReference type="NCBIfam" id="TIGR01488">
    <property type="entry name" value="HAD-SF-IB"/>
    <property type="match status" value="1"/>
</dbReference>
<evidence type="ECO:0000313" key="4">
    <source>
        <dbReference type="EMBL" id="ROO28954.1"/>
    </source>
</evidence>
<dbReference type="GO" id="GO:0046872">
    <property type="term" value="F:metal ion binding"/>
    <property type="evidence" value="ECO:0007669"/>
    <property type="project" value="UniProtKB-KW"/>
</dbReference>
<organism evidence="4 5">
    <name type="scientific">Salinisphaera japonica YTM-1</name>
    <dbReference type="NCBI Taxonomy" id="1209778"/>
    <lineage>
        <taxon>Bacteria</taxon>
        <taxon>Pseudomonadati</taxon>
        <taxon>Pseudomonadota</taxon>
        <taxon>Gammaproteobacteria</taxon>
        <taxon>Salinisphaerales</taxon>
        <taxon>Salinisphaeraceae</taxon>
        <taxon>Salinisphaera</taxon>
    </lineage>
</organism>
<dbReference type="Gene3D" id="1.20.1440.100">
    <property type="entry name" value="SG protein - dephosphorylation function"/>
    <property type="match status" value="1"/>
</dbReference>
<dbReference type="SUPFAM" id="SSF56784">
    <property type="entry name" value="HAD-like"/>
    <property type="match status" value="1"/>
</dbReference>
<keyword evidence="2" id="KW-0378">Hydrolase</keyword>
<evidence type="ECO:0000256" key="3">
    <source>
        <dbReference type="ARBA" id="ARBA00022842"/>
    </source>
</evidence>
<proteinExistence type="predicted"/>
<dbReference type="EMBL" id="AYKG01000018">
    <property type="protein sequence ID" value="ROO28954.1"/>
    <property type="molecule type" value="Genomic_DNA"/>
</dbReference>
<keyword evidence="5" id="KW-1185">Reference proteome</keyword>
<keyword evidence="3" id="KW-0460">Magnesium</keyword>
<dbReference type="Pfam" id="PF12710">
    <property type="entry name" value="HAD"/>
    <property type="match status" value="1"/>
</dbReference>
<reference evidence="4 5" key="1">
    <citation type="submission" date="2013-10" db="EMBL/GenBank/DDBJ databases">
        <title>Salinisphaera japonica YTM-1 Genome Sequencing.</title>
        <authorList>
            <person name="Lai Q."/>
            <person name="Li C."/>
            <person name="Shao Z."/>
        </authorList>
    </citation>
    <scope>NUCLEOTIDE SEQUENCE [LARGE SCALE GENOMIC DNA]</scope>
    <source>
        <strain evidence="4 5">YTM-1</strain>
    </source>
</reference>
<dbReference type="GO" id="GO:0016787">
    <property type="term" value="F:hydrolase activity"/>
    <property type="evidence" value="ECO:0007669"/>
    <property type="project" value="UniProtKB-KW"/>
</dbReference>
<dbReference type="AlphaFoldDB" id="A0A423PTP3"/>
<sequence length="226" mass="24945">MHLTFFDLDQTLLATDSDYEWNRFLVDTGWVEAADYAAANERFAGQYAEGTLDIHEYQRFALGPLMTHGHETMASLRERFVAERIAPHIAPHARGVLAYHRQRGDLIAIITATNAFVTAPIADLLAVDHLIAVEPERIDGRYTGNIAGVPSFQAGKIERAKAFLAEHAGPAIDGVTFYSDSHNDIPLLEWADRPVAVDPDERLAARARAEGWSIVSFRAAEPPALV</sequence>
<dbReference type="PANTHER" id="PTHR43344:SF13">
    <property type="entry name" value="PHOSPHATASE RV3661-RELATED"/>
    <property type="match status" value="1"/>
</dbReference>
<accession>A0A423PTP3</accession>